<dbReference type="Proteomes" id="UP000186583">
    <property type="component" value="Unassembled WGS sequence"/>
</dbReference>
<dbReference type="Pfam" id="PF00887">
    <property type="entry name" value="ACBP"/>
    <property type="match status" value="1"/>
</dbReference>
<dbReference type="STRING" id="708187.A0A1Q8S7Q6"/>
<reference evidence="4 5" key="1">
    <citation type="submission" date="2016-11" db="EMBL/GenBank/DDBJ databases">
        <title>Draft Genome Assembly of Colletotrichum chlorophyti a pathogen of herbaceous plants.</title>
        <authorList>
            <person name="Gan P."/>
            <person name="Narusaka M."/>
            <person name="Tsushima A."/>
            <person name="Narusaka Y."/>
            <person name="Takano Y."/>
            <person name="Shirasu K."/>
        </authorList>
    </citation>
    <scope>NUCLEOTIDE SEQUENCE [LARGE SCALE GENOMIC DNA]</scope>
    <source>
        <strain evidence="4 5">NTL11</strain>
    </source>
</reference>
<dbReference type="OrthoDB" id="346910at2759"/>
<evidence type="ECO:0000256" key="2">
    <source>
        <dbReference type="ARBA" id="ARBA00023121"/>
    </source>
</evidence>
<dbReference type="EMBL" id="MPGH01000008">
    <property type="protein sequence ID" value="OLN97401.1"/>
    <property type="molecule type" value="Genomic_DNA"/>
</dbReference>
<dbReference type="AlphaFoldDB" id="A0A1Q8S7Q6"/>
<evidence type="ECO:0000256" key="1">
    <source>
        <dbReference type="ARBA" id="ARBA00005567"/>
    </source>
</evidence>
<gene>
    <name evidence="4" type="ORF">CCHL11_01177</name>
</gene>
<proteinExistence type="inferred from homology"/>
<sequence>MSAPQSEAFKQAIVDSKKLTSKPGNDELLDLYALYKVGTGEDITKSAKPGLFDLKGKAKQSAWQKVVDEGTTPELAQEKYIALVNSLKEKYGFDANKEPEAVGQ</sequence>
<protein>
    <submittedName>
        <fullName evidence="4">Acyl-CoA-binding protein-like protein 1</fullName>
    </submittedName>
</protein>
<evidence type="ECO:0000313" key="5">
    <source>
        <dbReference type="Proteomes" id="UP000186583"/>
    </source>
</evidence>
<dbReference type="GO" id="GO:0006631">
    <property type="term" value="P:fatty acid metabolic process"/>
    <property type="evidence" value="ECO:0007669"/>
    <property type="project" value="TreeGrafter"/>
</dbReference>
<dbReference type="PANTHER" id="PTHR23310:SF62">
    <property type="entry name" value="ACYL-COA BINDING PROTEIN 1, ISOFORM A"/>
    <property type="match status" value="1"/>
</dbReference>
<organism evidence="4 5">
    <name type="scientific">Colletotrichum chlorophyti</name>
    <dbReference type="NCBI Taxonomy" id="708187"/>
    <lineage>
        <taxon>Eukaryota</taxon>
        <taxon>Fungi</taxon>
        <taxon>Dikarya</taxon>
        <taxon>Ascomycota</taxon>
        <taxon>Pezizomycotina</taxon>
        <taxon>Sordariomycetes</taxon>
        <taxon>Hypocreomycetidae</taxon>
        <taxon>Glomerellales</taxon>
        <taxon>Glomerellaceae</taxon>
        <taxon>Colletotrichum</taxon>
    </lineage>
</organism>
<dbReference type="InterPro" id="IPR000582">
    <property type="entry name" value="Acyl-CoA-binding_protein"/>
</dbReference>
<dbReference type="PANTHER" id="PTHR23310">
    <property type="entry name" value="ACYL-COA-BINDING PROTEIN, ACBP"/>
    <property type="match status" value="1"/>
</dbReference>
<feature type="domain" description="ACB" evidence="3">
    <location>
        <begin position="5"/>
        <end position="93"/>
    </location>
</feature>
<dbReference type="InterPro" id="IPR035984">
    <property type="entry name" value="Acyl-CoA-binding_sf"/>
</dbReference>
<accession>A0A1Q8S7Q6</accession>
<keyword evidence="5" id="KW-1185">Reference proteome</keyword>
<dbReference type="InterPro" id="IPR014352">
    <property type="entry name" value="FERM/acyl-CoA-bd_prot_sf"/>
</dbReference>
<dbReference type="GO" id="GO:0000062">
    <property type="term" value="F:fatty-acyl-CoA binding"/>
    <property type="evidence" value="ECO:0007669"/>
    <property type="project" value="InterPro"/>
</dbReference>
<evidence type="ECO:0000313" key="4">
    <source>
        <dbReference type="EMBL" id="OLN97401.1"/>
    </source>
</evidence>
<dbReference type="Gene3D" id="1.20.80.10">
    <property type="match status" value="1"/>
</dbReference>
<comment type="caution">
    <text evidence="4">The sequence shown here is derived from an EMBL/GenBank/DDBJ whole genome shotgun (WGS) entry which is preliminary data.</text>
</comment>
<comment type="similarity">
    <text evidence="1">Belongs to the ACBP family.</text>
</comment>
<keyword evidence="2" id="KW-0446">Lipid-binding</keyword>
<name>A0A1Q8S7Q6_9PEZI</name>
<dbReference type="PROSITE" id="PS51228">
    <property type="entry name" value="ACB_2"/>
    <property type="match status" value="1"/>
</dbReference>
<dbReference type="PRINTS" id="PR00689">
    <property type="entry name" value="ACOABINDINGP"/>
</dbReference>
<evidence type="ECO:0000259" key="3">
    <source>
        <dbReference type="PROSITE" id="PS51228"/>
    </source>
</evidence>
<dbReference type="SUPFAM" id="SSF47027">
    <property type="entry name" value="Acyl-CoA binding protein"/>
    <property type="match status" value="1"/>
</dbReference>